<evidence type="ECO:0000256" key="1">
    <source>
        <dbReference type="ARBA" id="ARBA00013260"/>
    </source>
</evidence>
<evidence type="ECO:0000256" key="8">
    <source>
        <dbReference type="RuleBase" id="RU000673"/>
    </source>
</evidence>
<dbReference type="Proteomes" id="UP000221024">
    <property type="component" value="Unassembled WGS sequence"/>
</dbReference>
<dbReference type="NCBIfam" id="TIGR00447">
    <property type="entry name" value="pth"/>
    <property type="match status" value="1"/>
</dbReference>
<dbReference type="Gene3D" id="3.40.50.1470">
    <property type="entry name" value="Peptidyl-tRNA hydrolase"/>
    <property type="match status" value="1"/>
</dbReference>
<gene>
    <name evidence="7" type="primary">pth</name>
    <name evidence="10" type="ORF">CRI93_12495</name>
</gene>
<evidence type="ECO:0000256" key="3">
    <source>
        <dbReference type="ARBA" id="ARBA00022801"/>
    </source>
</evidence>
<feature type="binding site" evidence="7">
    <location>
        <position position="18"/>
    </location>
    <ligand>
        <name>tRNA</name>
        <dbReference type="ChEBI" id="CHEBI:17843"/>
    </ligand>
</feature>
<evidence type="ECO:0000256" key="6">
    <source>
        <dbReference type="ARBA" id="ARBA00050038"/>
    </source>
</evidence>
<comment type="catalytic activity">
    <reaction evidence="7 8">
        <text>an N-acyl-L-alpha-aminoacyl-tRNA + H2O = an N-acyl-L-amino acid + a tRNA + H(+)</text>
        <dbReference type="Rhea" id="RHEA:54448"/>
        <dbReference type="Rhea" id="RHEA-COMP:10123"/>
        <dbReference type="Rhea" id="RHEA-COMP:13883"/>
        <dbReference type="ChEBI" id="CHEBI:15377"/>
        <dbReference type="ChEBI" id="CHEBI:15378"/>
        <dbReference type="ChEBI" id="CHEBI:59874"/>
        <dbReference type="ChEBI" id="CHEBI:78442"/>
        <dbReference type="ChEBI" id="CHEBI:138191"/>
        <dbReference type="EC" id="3.1.1.29"/>
    </reaction>
</comment>
<dbReference type="EMBL" id="PDEP01000013">
    <property type="protein sequence ID" value="PEN05515.1"/>
    <property type="molecule type" value="Genomic_DNA"/>
</dbReference>
<comment type="caution">
    <text evidence="10">The sequence shown here is derived from an EMBL/GenBank/DDBJ whole genome shotgun (WGS) entry which is preliminary data.</text>
</comment>
<dbReference type="GO" id="GO:0006515">
    <property type="term" value="P:protein quality control for misfolded or incompletely synthesized proteins"/>
    <property type="evidence" value="ECO:0007669"/>
    <property type="project" value="UniProtKB-UniRule"/>
</dbReference>
<accession>A0A2H3NY73</accession>
<keyword evidence="2 7" id="KW-0820">tRNA-binding</keyword>
<feature type="site" description="Discriminates between blocked and unblocked aminoacyl-tRNA" evidence="7">
    <location>
        <position position="13"/>
    </location>
</feature>
<sequence length="191" mass="20388">MASPDLLVVGLGNPGPSYANTRHNIGFQVVEALSGRLGAALRPLSGLDARAGHGPHKDQVIALAQPLTYMNRSGHAVAALLDHFETPVERLLVIVDDLHLDTGQLRLRPGGSSGGHNGLADIAEALDTRNFPRLRIGIGQDYAHGEQADYVLSPFSAQQQPVIEDARIRACNAVLRMATDSLDAAMNRYNG</sequence>
<feature type="active site" description="Proton acceptor" evidence="7">
    <location>
        <position position="23"/>
    </location>
</feature>
<evidence type="ECO:0000313" key="11">
    <source>
        <dbReference type="Proteomes" id="UP000221024"/>
    </source>
</evidence>
<evidence type="ECO:0000256" key="2">
    <source>
        <dbReference type="ARBA" id="ARBA00022555"/>
    </source>
</evidence>
<feature type="binding site" evidence="7">
    <location>
        <position position="117"/>
    </location>
    <ligand>
        <name>tRNA</name>
        <dbReference type="ChEBI" id="CHEBI:17843"/>
    </ligand>
</feature>
<evidence type="ECO:0000256" key="5">
    <source>
        <dbReference type="ARBA" id="ARBA00038063"/>
    </source>
</evidence>
<organism evidence="10 11">
    <name type="scientific">Longimonas halophila</name>
    <dbReference type="NCBI Taxonomy" id="1469170"/>
    <lineage>
        <taxon>Bacteria</taxon>
        <taxon>Pseudomonadati</taxon>
        <taxon>Rhodothermota</taxon>
        <taxon>Rhodothermia</taxon>
        <taxon>Rhodothermales</taxon>
        <taxon>Salisaetaceae</taxon>
        <taxon>Longimonas</taxon>
    </lineage>
</organism>
<comment type="subcellular location">
    <subcellularLocation>
        <location evidence="7">Cytoplasm</location>
    </subcellularLocation>
</comment>
<dbReference type="AlphaFoldDB" id="A0A2H3NY73"/>
<evidence type="ECO:0000256" key="4">
    <source>
        <dbReference type="ARBA" id="ARBA00022884"/>
    </source>
</evidence>
<dbReference type="GO" id="GO:0004045">
    <property type="term" value="F:peptidyl-tRNA hydrolase activity"/>
    <property type="evidence" value="ECO:0007669"/>
    <property type="project" value="UniProtKB-UniRule"/>
</dbReference>
<dbReference type="GO" id="GO:0005737">
    <property type="term" value="C:cytoplasm"/>
    <property type="evidence" value="ECO:0007669"/>
    <property type="project" value="UniProtKB-SubCell"/>
</dbReference>
<dbReference type="EC" id="3.1.1.29" evidence="1 7"/>
<dbReference type="HAMAP" id="MF_00083">
    <property type="entry name" value="Pept_tRNA_hydro_bact"/>
    <property type="match status" value="1"/>
</dbReference>
<dbReference type="PANTHER" id="PTHR17224">
    <property type="entry name" value="PEPTIDYL-TRNA HYDROLASE"/>
    <property type="match status" value="1"/>
</dbReference>
<dbReference type="GO" id="GO:0072344">
    <property type="term" value="P:rescue of stalled ribosome"/>
    <property type="evidence" value="ECO:0007669"/>
    <property type="project" value="UniProtKB-UniRule"/>
</dbReference>
<dbReference type="PROSITE" id="PS01195">
    <property type="entry name" value="PEPT_TRNA_HYDROL_1"/>
    <property type="match status" value="1"/>
</dbReference>
<dbReference type="GO" id="GO:0000049">
    <property type="term" value="F:tRNA binding"/>
    <property type="evidence" value="ECO:0007669"/>
    <property type="project" value="UniProtKB-UniRule"/>
</dbReference>
<proteinExistence type="inferred from homology"/>
<dbReference type="RefSeq" id="WP_098062976.1">
    <property type="nucleotide sequence ID" value="NZ_PDEP01000013.1"/>
</dbReference>
<comment type="function">
    <text evidence="7">Hydrolyzes ribosome-free peptidyl-tRNAs (with 1 or more amino acids incorporated), which drop off the ribosome during protein synthesis, or as a result of ribosome stalling.</text>
</comment>
<dbReference type="InterPro" id="IPR018171">
    <property type="entry name" value="Pept_tRNA_hydro_CS"/>
</dbReference>
<evidence type="ECO:0000256" key="7">
    <source>
        <dbReference type="HAMAP-Rule" id="MF_00083"/>
    </source>
</evidence>
<dbReference type="OrthoDB" id="9800507at2"/>
<reference evidence="10 11" key="1">
    <citation type="submission" date="2017-10" db="EMBL/GenBank/DDBJ databases">
        <title>Draft genome of Longimonas halophila.</title>
        <authorList>
            <person name="Goh K.M."/>
            <person name="Shamsir M.S."/>
            <person name="Lim S.W."/>
        </authorList>
    </citation>
    <scope>NUCLEOTIDE SEQUENCE [LARGE SCALE GENOMIC DNA]</scope>
    <source>
        <strain evidence="10 11">KCTC 42399</strain>
    </source>
</reference>
<comment type="similarity">
    <text evidence="5 7 9">Belongs to the PTH family.</text>
</comment>
<protein>
    <recommendedName>
        <fullName evidence="6 7">Peptidyl-tRNA hydrolase</fullName>
        <shortName evidence="7">Pth</shortName>
        <ecNumber evidence="1 7">3.1.1.29</ecNumber>
    </recommendedName>
</protein>
<evidence type="ECO:0000313" key="10">
    <source>
        <dbReference type="EMBL" id="PEN05515.1"/>
    </source>
</evidence>
<comment type="function">
    <text evidence="7">Catalyzes the release of premature peptidyl moieties from peptidyl-tRNA molecules trapped in stalled 50S ribosomal subunits, and thus maintains levels of free tRNAs and 50S ribosomes.</text>
</comment>
<feature type="site" description="Stabilizes the basic form of H active site to accept a proton" evidence="7">
    <location>
        <position position="96"/>
    </location>
</feature>
<feature type="binding site" evidence="7">
    <location>
        <position position="71"/>
    </location>
    <ligand>
        <name>tRNA</name>
        <dbReference type="ChEBI" id="CHEBI:17843"/>
    </ligand>
</feature>
<keyword evidence="11" id="KW-1185">Reference proteome</keyword>
<keyword evidence="7" id="KW-0963">Cytoplasm</keyword>
<feature type="binding site" evidence="7">
    <location>
        <position position="69"/>
    </location>
    <ligand>
        <name>tRNA</name>
        <dbReference type="ChEBI" id="CHEBI:17843"/>
    </ligand>
</feature>
<keyword evidence="3 7" id="KW-0378">Hydrolase</keyword>
<dbReference type="SUPFAM" id="SSF53178">
    <property type="entry name" value="Peptidyl-tRNA hydrolase-like"/>
    <property type="match status" value="1"/>
</dbReference>
<evidence type="ECO:0000256" key="9">
    <source>
        <dbReference type="RuleBase" id="RU004320"/>
    </source>
</evidence>
<comment type="subunit">
    <text evidence="7">Monomer.</text>
</comment>
<keyword evidence="4 7" id="KW-0694">RNA-binding</keyword>
<dbReference type="FunFam" id="3.40.50.1470:FF:000001">
    <property type="entry name" value="Peptidyl-tRNA hydrolase"/>
    <property type="match status" value="1"/>
</dbReference>
<dbReference type="CDD" id="cd00462">
    <property type="entry name" value="PTH"/>
    <property type="match status" value="1"/>
</dbReference>
<dbReference type="Pfam" id="PF01195">
    <property type="entry name" value="Pept_tRNA_hydro"/>
    <property type="match status" value="1"/>
</dbReference>
<dbReference type="InterPro" id="IPR036416">
    <property type="entry name" value="Pept_tRNA_hydro_sf"/>
</dbReference>
<dbReference type="InterPro" id="IPR001328">
    <property type="entry name" value="Pept_tRNA_hydro"/>
</dbReference>
<name>A0A2H3NY73_9BACT</name>
<dbReference type="PANTHER" id="PTHR17224:SF1">
    <property type="entry name" value="PEPTIDYL-TRNA HYDROLASE"/>
    <property type="match status" value="1"/>
</dbReference>